<proteinExistence type="predicted"/>
<organism evidence="6 7">
    <name type="scientific">Salana multivorans</name>
    <dbReference type="NCBI Taxonomy" id="120377"/>
    <lineage>
        <taxon>Bacteria</taxon>
        <taxon>Bacillati</taxon>
        <taxon>Actinomycetota</taxon>
        <taxon>Actinomycetes</taxon>
        <taxon>Micrococcales</taxon>
        <taxon>Beutenbergiaceae</taxon>
        <taxon>Salana</taxon>
    </lineage>
</organism>
<keyword evidence="1" id="KW-0597">Phosphoprotein</keyword>
<evidence type="ECO:0000313" key="7">
    <source>
        <dbReference type="Proteomes" id="UP000275356"/>
    </source>
</evidence>
<comment type="caution">
    <text evidence="6">The sequence shown here is derived from an EMBL/GenBank/DDBJ whole genome shotgun (WGS) entry which is preliminary data.</text>
</comment>
<dbReference type="InterPro" id="IPR051813">
    <property type="entry name" value="HepT_RNase_toxin"/>
</dbReference>
<keyword evidence="7" id="KW-1185">Reference proteome</keyword>
<dbReference type="RefSeq" id="WP_123738455.1">
    <property type="nucleotide sequence ID" value="NZ_RKHQ01000001.1"/>
</dbReference>
<accession>A0A3N2D8Y0</accession>
<dbReference type="InterPro" id="IPR008201">
    <property type="entry name" value="HepT-like"/>
</dbReference>
<protein>
    <submittedName>
        <fullName evidence="6">Uncharacterized protein with HEPN domain</fullName>
    </submittedName>
</protein>
<dbReference type="GO" id="GO:0110001">
    <property type="term" value="C:toxin-antitoxin complex"/>
    <property type="evidence" value="ECO:0007669"/>
    <property type="project" value="InterPro"/>
</dbReference>
<dbReference type="PANTHER" id="PTHR34139">
    <property type="entry name" value="UPF0331 PROTEIN MJ0127"/>
    <property type="match status" value="1"/>
</dbReference>
<dbReference type="GO" id="GO:0016787">
    <property type="term" value="F:hydrolase activity"/>
    <property type="evidence" value="ECO:0007669"/>
    <property type="project" value="UniProtKB-KW"/>
</dbReference>
<evidence type="ECO:0000256" key="3">
    <source>
        <dbReference type="ARBA" id="ARBA00022722"/>
    </source>
</evidence>
<evidence type="ECO:0000256" key="4">
    <source>
        <dbReference type="ARBA" id="ARBA00022741"/>
    </source>
</evidence>
<reference evidence="6 7" key="1">
    <citation type="submission" date="2018-11" db="EMBL/GenBank/DDBJ databases">
        <title>Sequencing the genomes of 1000 actinobacteria strains.</title>
        <authorList>
            <person name="Klenk H.-P."/>
        </authorList>
    </citation>
    <scope>NUCLEOTIDE SEQUENCE [LARGE SCALE GENOMIC DNA]</scope>
    <source>
        <strain evidence="6 7">DSM 13521</strain>
    </source>
</reference>
<dbReference type="GO" id="GO:0004540">
    <property type="term" value="F:RNA nuclease activity"/>
    <property type="evidence" value="ECO:0007669"/>
    <property type="project" value="InterPro"/>
</dbReference>
<evidence type="ECO:0000256" key="2">
    <source>
        <dbReference type="ARBA" id="ARBA00022649"/>
    </source>
</evidence>
<dbReference type="EMBL" id="RKHQ01000001">
    <property type="protein sequence ID" value="ROR96245.1"/>
    <property type="molecule type" value="Genomic_DNA"/>
</dbReference>
<name>A0A3N2D8Y0_9MICO</name>
<dbReference type="PANTHER" id="PTHR34139:SF1">
    <property type="entry name" value="RNASE MJ1380-RELATED"/>
    <property type="match status" value="1"/>
</dbReference>
<evidence type="ECO:0000256" key="5">
    <source>
        <dbReference type="ARBA" id="ARBA00022801"/>
    </source>
</evidence>
<sequence>MRPETPAHLWDAREAARKAQALGNGTDQDYLDDWVKQSAAERQLEIIEEALVRVRRDDPATFRRVPDARPIVGTRNVIAHQYDVVDHVRVLALLRNDLPALIAVLDELLADATE</sequence>
<dbReference type="Pfam" id="PF01934">
    <property type="entry name" value="HepT-like"/>
    <property type="match status" value="1"/>
</dbReference>
<keyword evidence="5" id="KW-0378">Hydrolase</keyword>
<keyword evidence="2" id="KW-1277">Toxin-antitoxin system</keyword>
<keyword evidence="3" id="KW-0540">Nuclease</keyword>
<evidence type="ECO:0000313" key="6">
    <source>
        <dbReference type="EMBL" id="ROR96245.1"/>
    </source>
</evidence>
<dbReference type="Proteomes" id="UP000275356">
    <property type="component" value="Unassembled WGS sequence"/>
</dbReference>
<gene>
    <name evidence="6" type="ORF">EDD28_0826</name>
</gene>
<dbReference type="AlphaFoldDB" id="A0A3N2D8Y0"/>
<dbReference type="GO" id="GO:0000166">
    <property type="term" value="F:nucleotide binding"/>
    <property type="evidence" value="ECO:0007669"/>
    <property type="project" value="UniProtKB-KW"/>
</dbReference>
<dbReference type="OrthoDB" id="4725864at2"/>
<evidence type="ECO:0000256" key="1">
    <source>
        <dbReference type="ARBA" id="ARBA00022553"/>
    </source>
</evidence>
<keyword evidence="4" id="KW-0547">Nucleotide-binding</keyword>